<evidence type="ECO:0000313" key="2">
    <source>
        <dbReference type="Proteomes" id="UP000054549"/>
    </source>
</evidence>
<proteinExistence type="predicted"/>
<dbReference type="AlphaFoldDB" id="A0A0C2WUF2"/>
<dbReference type="Proteomes" id="UP000054549">
    <property type="component" value="Unassembled WGS sequence"/>
</dbReference>
<dbReference type="HOGENOM" id="CLU_101837_0_0_1"/>
<keyword evidence="2" id="KW-1185">Reference proteome</keyword>
<organism evidence="1 2">
    <name type="scientific">Amanita muscaria (strain Koide BX008)</name>
    <dbReference type="NCBI Taxonomy" id="946122"/>
    <lineage>
        <taxon>Eukaryota</taxon>
        <taxon>Fungi</taxon>
        <taxon>Dikarya</taxon>
        <taxon>Basidiomycota</taxon>
        <taxon>Agaricomycotina</taxon>
        <taxon>Agaricomycetes</taxon>
        <taxon>Agaricomycetidae</taxon>
        <taxon>Agaricales</taxon>
        <taxon>Pluteineae</taxon>
        <taxon>Amanitaceae</taxon>
        <taxon>Amanita</taxon>
    </lineage>
</organism>
<accession>A0A0C2WUF2</accession>
<evidence type="ECO:0000313" key="1">
    <source>
        <dbReference type="EMBL" id="KIL60401.1"/>
    </source>
</evidence>
<sequence length="177" mass="19814">MVIDGSIIDHMSSLLAFDYAETAARVRSVSDAQKLIDLIDLLNNNESFLSQCGPDAARKAVHLASNIYARVPILPLPPSLHKPARHFEFLGAALELICQSVLISRILDHNYILPILKIYVIQDRLHGGFGNVNEQTVCVNEWLKRSSPNFVTRMRIVSCNDCLENLTCSCVFCRCSR</sequence>
<reference evidence="1 2" key="1">
    <citation type="submission" date="2014-04" db="EMBL/GenBank/DDBJ databases">
        <title>Evolutionary Origins and Diversification of the Mycorrhizal Mutualists.</title>
        <authorList>
            <consortium name="DOE Joint Genome Institute"/>
            <consortium name="Mycorrhizal Genomics Consortium"/>
            <person name="Kohler A."/>
            <person name="Kuo A."/>
            <person name="Nagy L.G."/>
            <person name="Floudas D."/>
            <person name="Copeland A."/>
            <person name="Barry K.W."/>
            <person name="Cichocki N."/>
            <person name="Veneault-Fourrey C."/>
            <person name="LaButti K."/>
            <person name="Lindquist E.A."/>
            <person name="Lipzen A."/>
            <person name="Lundell T."/>
            <person name="Morin E."/>
            <person name="Murat C."/>
            <person name="Riley R."/>
            <person name="Ohm R."/>
            <person name="Sun H."/>
            <person name="Tunlid A."/>
            <person name="Henrissat B."/>
            <person name="Grigoriev I.V."/>
            <person name="Hibbett D.S."/>
            <person name="Martin F."/>
        </authorList>
    </citation>
    <scope>NUCLEOTIDE SEQUENCE [LARGE SCALE GENOMIC DNA]</scope>
    <source>
        <strain evidence="1 2">Koide BX008</strain>
    </source>
</reference>
<name>A0A0C2WUF2_AMAMK</name>
<protein>
    <submittedName>
        <fullName evidence="1">Uncharacterized protein</fullName>
    </submittedName>
</protein>
<dbReference type="EMBL" id="KN818299">
    <property type="protein sequence ID" value="KIL60401.1"/>
    <property type="molecule type" value="Genomic_DNA"/>
</dbReference>
<gene>
    <name evidence="1" type="ORF">M378DRAFT_920186</name>
</gene>
<dbReference type="InParanoid" id="A0A0C2WUF2"/>